<sequence>MIIDFLASLPGILLAISIHEFGHGFIAYLFGDNTAKKEGRLTIDPIKHIDPVGFLMLMIAHFGWAKPVPVNSNNFKNKRLGMFLVSLAGPIFNIILAIATIYLYEFQRSFIHIEALDIILANIYHYNILFAIFNLLPIPPLDGSKILLSILPYKLYYYYYKYEYVGNIILILLIITNNLRLVIGPMYNGINNLMTIFM</sequence>
<dbReference type="AlphaFoldDB" id="A0A1M6PDK9"/>
<keyword evidence="12 13" id="KW-0472">Membrane</keyword>
<keyword evidence="7" id="KW-0479">Metal-binding</keyword>
<dbReference type="InterPro" id="IPR044537">
    <property type="entry name" value="Rip2-like"/>
</dbReference>
<dbReference type="STRING" id="1123349.SAMN02744037_01531"/>
<keyword evidence="5 15" id="KW-0645">Protease</keyword>
<evidence type="ECO:0000256" key="8">
    <source>
        <dbReference type="ARBA" id="ARBA00022801"/>
    </source>
</evidence>
<feature type="transmembrane region" description="Helical" evidence="13">
    <location>
        <begin position="80"/>
        <end position="104"/>
    </location>
</feature>
<evidence type="ECO:0000256" key="2">
    <source>
        <dbReference type="ARBA" id="ARBA00004651"/>
    </source>
</evidence>
<dbReference type="Proteomes" id="UP000242497">
    <property type="component" value="Unassembled WGS sequence"/>
</dbReference>
<feature type="domain" description="Peptidase M50" evidence="14">
    <location>
        <begin position="119"/>
        <end position="152"/>
    </location>
</feature>
<evidence type="ECO:0000256" key="7">
    <source>
        <dbReference type="ARBA" id="ARBA00022723"/>
    </source>
</evidence>
<dbReference type="PANTHER" id="PTHR35864">
    <property type="entry name" value="ZINC METALLOPROTEASE MJ0611-RELATED"/>
    <property type="match status" value="1"/>
</dbReference>
<evidence type="ECO:0000313" key="15">
    <source>
        <dbReference type="EMBL" id="SHK05970.1"/>
    </source>
</evidence>
<evidence type="ECO:0000256" key="9">
    <source>
        <dbReference type="ARBA" id="ARBA00022833"/>
    </source>
</evidence>
<dbReference type="OrthoDB" id="9800627at2"/>
<keyword evidence="4" id="KW-1003">Cell membrane</keyword>
<evidence type="ECO:0000256" key="12">
    <source>
        <dbReference type="ARBA" id="ARBA00023136"/>
    </source>
</evidence>
<evidence type="ECO:0000259" key="14">
    <source>
        <dbReference type="Pfam" id="PF02163"/>
    </source>
</evidence>
<comment type="cofactor">
    <cofactor evidence="1">
        <name>Zn(2+)</name>
        <dbReference type="ChEBI" id="CHEBI:29105"/>
    </cofactor>
</comment>
<keyword evidence="6 13" id="KW-0812">Transmembrane</keyword>
<accession>A0A1M6PDK9</accession>
<keyword evidence="11" id="KW-0482">Metalloprotease</keyword>
<name>A0A1M6PDK9_9FIRM</name>
<evidence type="ECO:0000256" key="10">
    <source>
        <dbReference type="ARBA" id="ARBA00022989"/>
    </source>
</evidence>
<evidence type="ECO:0000256" key="13">
    <source>
        <dbReference type="SAM" id="Phobius"/>
    </source>
</evidence>
<evidence type="ECO:0000256" key="11">
    <source>
        <dbReference type="ARBA" id="ARBA00023049"/>
    </source>
</evidence>
<evidence type="ECO:0000256" key="1">
    <source>
        <dbReference type="ARBA" id="ARBA00001947"/>
    </source>
</evidence>
<keyword evidence="8" id="KW-0378">Hydrolase</keyword>
<dbReference type="EMBL" id="FRAE01000030">
    <property type="protein sequence ID" value="SHK05970.1"/>
    <property type="molecule type" value="Genomic_DNA"/>
</dbReference>
<dbReference type="GO" id="GO:0046872">
    <property type="term" value="F:metal ion binding"/>
    <property type="evidence" value="ECO:0007669"/>
    <property type="project" value="UniProtKB-KW"/>
</dbReference>
<keyword evidence="9" id="KW-0862">Zinc</keyword>
<feature type="transmembrane region" description="Helical" evidence="13">
    <location>
        <begin position="156"/>
        <end position="176"/>
    </location>
</feature>
<protein>
    <submittedName>
        <fullName evidence="15">Zn-dependent protease (Includes SpoIVFB)</fullName>
    </submittedName>
</protein>
<organism evidence="15 16">
    <name type="scientific">Tepidibacter formicigenes DSM 15518</name>
    <dbReference type="NCBI Taxonomy" id="1123349"/>
    <lineage>
        <taxon>Bacteria</taxon>
        <taxon>Bacillati</taxon>
        <taxon>Bacillota</taxon>
        <taxon>Clostridia</taxon>
        <taxon>Peptostreptococcales</taxon>
        <taxon>Peptostreptococcaceae</taxon>
        <taxon>Tepidibacter</taxon>
    </lineage>
</organism>
<evidence type="ECO:0000313" key="16">
    <source>
        <dbReference type="Proteomes" id="UP000242497"/>
    </source>
</evidence>
<proteinExistence type="inferred from homology"/>
<keyword evidence="16" id="KW-1185">Reference proteome</keyword>
<dbReference type="PANTHER" id="PTHR35864:SF1">
    <property type="entry name" value="ZINC METALLOPROTEASE YWHC-RELATED"/>
    <property type="match status" value="1"/>
</dbReference>
<dbReference type="InterPro" id="IPR008915">
    <property type="entry name" value="Peptidase_M50"/>
</dbReference>
<feature type="transmembrane region" description="Helical" evidence="13">
    <location>
        <begin position="116"/>
        <end position="136"/>
    </location>
</feature>
<reference evidence="16" key="1">
    <citation type="submission" date="2016-11" db="EMBL/GenBank/DDBJ databases">
        <authorList>
            <person name="Varghese N."/>
            <person name="Submissions S."/>
        </authorList>
    </citation>
    <scope>NUCLEOTIDE SEQUENCE [LARGE SCALE GENOMIC DNA]</scope>
    <source>
        <strain evidence="16">DSM 15518</strain>
    </source>
</reference>
<evidence type="ECO:0000256" key="6">
    <source>
        <dbReference type="ARBA" id="ARBA00022692"/>
    </source>
</evidence>
<keyword evidence="10 13" id="KW-1133">Transmembrane helix</keyword>
<dbReference type="GO" id="GO:0006508">
    <property type="term" value="P:proteolysis"/>
    <property type="evidence" value="ECO:0007669"/>
    <property type="project" value="UniProtKB-KW"/>
</dbReference>
<dbReference type="GO" id="GO:0008237">
    <property type="term" value="F:metallopeptidase activity"/>
    <property type="evidence" value="ECO:0007669"/>
    <property type="project" value="UniProtKB-KW"/>
</dbReference>
<evidence type="ECO:0000256" key="4">
    <source>
        <dbReference type="ARBA" id="ARBA00022475"/>
    </source>
</evidence>
<gene>
    <name evidence="15" type="ORF">SAMN02744037_01531</name>
</gene>
<comment type="similarity">
    <text evidence="3">Belongs to the peptidase M50B family.</text>
</comment>
<comment type="subcellular location">
    <subcellularLocation>
        <location evidence="2">Cell membrane</location>
        <topology evidence="2">Multi-pass membrane protein</topology>
    </subcellularLocation>
</comment>
<dbReference type="InterPro" id="IPR052348">
    <property type="entry name" value="Metallopeptidase_M50B"/>
</dbReference>
<evidence type="ECO:0000256" key="3">
    <source>
        <dbReference type="ARBA" id="ARBA00007931"/>
    </source>
</evidence>
<dbReference type="GO" id="GO:0005886">
    <property type="term" value="C:plasma membrane"/>
    <property type="evidence" value="ECO:0007669"/>
    <property type="project" value="UniProtKB-SubCell"/>
</dbReference>
<dbReference type="RefSeq" id="WP_072888788.1">
    <property type="nucleotide sequence ID" value="NZ_FRAE01000030.1"/>
</dbReference>
<dbReference type="Pfam" id="PF02163">
    <property type="entry name" value="Peptidase_M50"/>
    <property type="match status" value="1"/>
</dbReference>
<feature type="transmembrane region" description="Helical" evidence="13">
    <location>
        <begin position="12"/>
        <end position="31"/>
    </location>
</feature>
<evidence type="ECO:0000256" key="5">
    <source>
        <dbReference type="ARBA" id="ARBA00022670"/>
    </source>
</evidence>
<dbReference type="CDD" id="cd06158">
    <property type="entry name" value="S2P-M50_like_1"/>
    <property type="match status" value="1"/>
</dbReference>